<dbReference type="NCBIfam" id="NF037979">
    <property type="entry name" value="Na_transp"/>
    <property type="match status" value="1"/>
</dbReference>
<feature type="transmembrane region" description="Helical" evidence="6">
    <location>
        <begin position="419"/>
        <end position="437"/>
    </location>
</feature>
<keyword evidence="2" id="KW-0813">Transport</keyword>
<dbReference type="PRINTS" id="PR00176">
    <property type="entry name" value="NANEUSMPORT"/>
</dbReference>
<feature type="transmembrane region" description="Helical" evidence="6">
    <location>
        <begin position="348"/>
        <end position="367"/>
    </location>
</feature>
<keyword evidence="8" id="KW-1185">Reference proteome</keyword>
<feature type="transmembrane region" description="Helical" evidence="6">
    <location>
        <begin position="305"/>
        <end position="328"/>
    </location>
</feature>
<keyword evidence="5 6" id="KW-0472">Membrane</keyword>
<dbReference type="AlphaFoldDB" id="A0A4R6NZ41"/>
<dbReference type="SUPFAM" id="SSF161070">
    <property type="entry name" value="SNF-like"/>
    <property type="match status" value="1"/>
</dbReference>
<comment type="subcellular location">
    <subcellularLocation>
        <location evidence="1">Membrane</location>
        <topology evidence="1">Multi-pass membrane protein</topology>
    </subcellularLocation>
</comment>
<dbReference type="GO" id="GO:0016020">
    <property type="term" value="C:membrane"/>
    <property type="evidence" value="ECO:0007669"/>
    <property type="project" value="UniProtKB-SubCell"/>
</dbReference>
<name>A0A4R6NZ41_9GAMM</name>
<dbReference type="InterPro" id="IPR047218">
    <property type="entry name" value="YocR/YhdH-like"/>
</dbReference>
<evidence type="ECO:0000256" key="5">
    <source>
        <dbReference type="ARBA" id="ARBA00023136"/>
    </source>
</evidence>
<dbReference type="PROSITE" id="PS50267">
    <property type="entry name" value="NA_NEUROTRAN_SYMP_3"/>
    <property type="match status" value="1"/>
</dbReference>
<organism evidence="7 8">
    <name type="scientific">Idiomarina aquatica</name>
    <dbReference type="NCBI Taxonomy" id="1327752"/>
    <lineage>
        <taxon>Bacteria</taxon>
        <taxon>Pseudomonadati</taxon>
        <taxon>Pseudomonadota</taxon>
        <taxon>Gammaproteobacteria</taxon>
        <taxon>Alteromonadales</taxon>
        <taxon>Idiomarinaceae</taxon>
        <taxon>Idiomarina</taxon>
    </lineage>
</organism>
<feature type="transmembrane region" description="Helical" evidence="6">
    <location>
        <begin position="141"/>
        <end position="159"/>
    </location>
</feature>
<feature type="transmembrane region" description="Helical" evidence="6">
    <location>
        <begin position="91"/>
        <end position="121"/>
    </location>
</feature>
<dbReference type="OrthoDB" id="9762833at2"/>
<keyword evidence="4 6" id="KW-1133">Transmembrane helix</keyword>
<dbReference type="PANTHER" id="PTHR42948:SF1">
    <property type="entry name" value="TRANSPORTER"/>
    <property type="match status" value="1"/>
</dbReference>
<dbReference type="PANTHER" id="PTHR42948">
    <property type="entry name" value="TRANSPORTER"/>
    <property type="match status" value="1"/>
</dbReference>
<sequence length="438" mass="47157">MRESFHTRLGFILAAAGSAVGLGNIWGFPTQVANHGGGAFLLVYLVVIFVLAIPALYSEMLIGHHGRANPVRSLAKLSEGKAQPVGATMGFLNVIGSCLMLSFYHIVAGWMVVHALGYVASWLGLNVVADFLMTGSLTRDLLFTALFLCTTGWVVLQGIENGIERWSKRLMPTLVVLLVGLIIYMGTLAGASDGFQVYLVPDFSQLTDPAIYLAAMGQAFFSLSIGLGGMMIYGSYLLPGAKLGKLSLSVAGLDTLIAFLAGLLIIPALYAGIELGVNVTNGDELIGEGQLIFAVLPQLFASMGAVGPFVGFAFFTLLSIAALTSTIAQAEVPVSYLIEEKNLNRKKATLLALATIAILAFSLVIFFEPLFGWVVTAVTQFQLPISGIFYLLVVGWLWHKSNHLHTIAQGSFWLTALRWHLRYICPVLMTLVFINTAF</sequence>
<dbReference type="Proteomes" id="UP000295531">
    <property type="component" value="Unassembled WGS sequence"/>
</dbReference>
<reference evidence="7 8" key="1">
    <citation type="submission" date="2019-03" db="EMBL/GenBank/DDBJ databases">
        <title>Freshwater and sediment microbial communities from various areas in North America, analyzing microbe dynamics in response to fracking.</title>
        <authorList>
            <person name="Lamendella R."/>
        </authorList>
    </citation>
    <scope>NUCLEOTIDE SEQUENCE [LARGE SCALE GENOMIC DNA]</scope>
    <source>
        <strain evidence="7 8">18_TX</strain>
    </source>
</reference>
<keyword evidence="3 6" id="KW-0812">Transmembrane</keyword>
<evidence type="ECO:0000256" key="4">
    <source>
        <dbReference type="ARBA" id="ARBA00022989"/>
    </source>
</evidence>
<dbReference type="Pfam" id="PF00209">
    <property type="entry name" value="SNF"/>
    <property type="match status" value="2"/>
</dbReference>
<feature type="transmembrane region" description="Helical" evidence="6">
    <location>
        <begin position="171"/>
        <end position="191"/>
    </location>
</feature>
<evidence type="ECO:0000256" key="1">
    <source>
        <dbReference type="ARBA" id="ARBA00004141"/>
    </source>
</evidence>
<accession>A0A4R6NZ41</accession>
<feature type="transmembrane region" description="Helical" evidence="6">
    <location>
        <begin position="373"/>
        <end position="398"/>
    </location>
</feature>
<dbReference type="CDD" id="cd10336">
    <property type="entry name" value="SLC6sbd_Tyt1-Like"/>
    <property type="match status" value="1"/>
</dbReference>
<evidence type="ECO:0000256" key="2">
    <source>
        <dbReference type="ARBA" id="ARBA00022448"/>
    </source>
</evidence>
<dbReference type="InterPro" id="IPR000175">
    <property type="entry name" value="Na/ntran_symport"/>
</dbReference>
<proteinExistence type="predicted"/>
<dbReference type="InterPro" id="IPR037272">
    <property type="entry name" value="SNS_sf"/>
</dbReference>
<evidence type="ECO:0000313" key="8">
    <source>
        <dbReference type="Proteomes" id="UP000295531"/>
    </source>
</evidence>
<feature type="transmembrane region" description="Helical" evidence="6">
    <location>
        <begin position="211"/>
        <end position="238"/>
    </location>
</feature>
<comment type="caution">
    <text evidence="7">The sequence shown here is derived from an EMBL/GenBank/DDBJ whole genome shotgun (WGS) entry which is preliminary data.</text>
</comment>
<dbReference type="EMBL" id="SNXI01000018">
    <property type="protein sequence ID" value="TDP29074.1"/>
    <property type="molecule type" value="Genomic_DNA"/>
</dbReference>
<feature type="transmembrane region" description="Helical" evidence="6">
    <location>
        <begin position="250"/>
        <end position="273"/>
    </location>
</feature>
<gene>
    <name evidence="7" type="ORF">DEU29_11843</name>
</gene>
<evidence type="ECO:0000313" key="7">
    <source>
        <dbReference type="EMBL" id="TDP29074.1"/>
    </source>
</evidence>
<evidence type="ECO:0000256" key="3">
    <source>
        <dbReference type="ARBA" id="ARBA00022692"/>
    </source>
</evidence>
<protein>
    <submittedName>
        <fullName evidence="7">NSS family neurotransmitter:Na+ symporter</fullName>
    </submittedName>
</protein>
<evidence type="ECO:0000256" key="6">
    <source>
        <dbReference type="SAM" id="Phobius"/>
    </source>
</evidence>
<feature type="transmembrane region" description="Helical" evidence="6">
    <location>
        <begin position="37"/>
        <end position="57"/>
    </location>
</feature>